<proteinExistence type="predicted"/>
<feature type="region of interest" description="Disordered" evidence="1">
    <location>
        <begin position="95"/>
        <end position="115"/>
    </location>
</feature>
<evidence type="ECO:0008006" key="5">
    <source>
        <dbReference type="Google" id="ProtNLM"/>
    </source>
</evidence>
<name>A0ABN9UVA2_9DINO</name>
<feature type="chain" id="PRO_5045083025" description="Secreted protein" evidence="2">
    <location>
        <begin position="27"/>
        <end position="115"/>
    </location>
</feature>
<keyword evidence="2" id="KW-0732">Signal</keyword>
<evidence type="ECO:0000256" key="2">
    <source>
        <dbReference type="SAM" id="SignalP"/>
    </source>
</evidence>
<feature type="signal peptide" evidence="2">
    <location>
        <begin position="1"/>
        <end position="26"/>
    </location>
</feature>
<evidence type="ECO:0000313" key="4">
    <source>
        <dbReference type="Proteomes" id="UP001189429"/>
    </source>
</evidence>
<comment type="caution">
    <text evidence="3">The sequence shown here is derived from an EMBL/GenBank/DDBJ whole genome shotgun (WGS) entry which is preliminary data.</text>
</comment>
<gene>
    <name evidence="3" type="ORF">PCOR1329_LOCUS50894</name>
</gene>
<keyword evidence="4" id="KW-1185">Reference proteome</keyword>
<organism evidence="3 4">
    <name type="scientific">Prorocentrum cordatum</name>
    <dbReference type="NCBI Taxonomy" id="2364126"/>
    <lineage>
        <taxon>Eukaryota</taxon>
        <taxon>Sar</taxon>
        <taxon>Alveolata</taxon>
        <taxon>Dinophyceae</taxon>
        <taxon>Prorocentrales</taxon>
        <taxon>Prorocentraceae</taxon>
        <taxon>Prorocentrum</taxon>
    </lineage>
</organism>
<dbReference type="Proteomes" id="UP001189429">
    <property type="component" value="Unassembled WGS sequence"/>
</dbReference>
<dbReference type="EMBL" id="CAUYUJ010016167">
    <property type="protein sequence ID" value="CAK0862486.1"/>
    <property type="molecule type" value="Genomic_DNA"/>
</dbReference>
<feature type="compositionally biased region" description="Basic residues" evidence="1">
    <location>
        <begin position="105"/>
        <end position="115"/>
    </location>
</feature>
<accession>A0ABN9UVA2</accession>
<evidence type="ECO:0000313" key="3">
    <source>
        <dbReference type="EMBL" id="CAK0862486.1"/>
    </source>
</evidence>
<sequence>MSKHWLLRGNGHGLGQFLLLGSVTTAKVCVCCRPFNESSGAVQGVMFRGMMVSRLCGLMCCNSQESAFCRRRWHRQIGATSRQLLPPLRSSFKAGESFQLQSGRTGRRGRSARAN</sequence>
<evidence type="ECO:0000256" key="1">
    <source>
        <dbReference type="SAM" id="MobiDB-lite"/>
    </source>
</evidence>
<reference evidence="3" key="1">
    <citation type="submission" date="2023-10" db="EMBL/GenBank/DDBJ databases">
        <authorList>
            <person name="Chen Y."/>
            <person name="Shah S."/>
            <person name="Dougan E. K."/>
            <person name="Thang M."/>
            <person name="Chan C."/>
        </authorList>
    </citation>
    <scope>NUCLEOTIDE SEQUENCE [LARGE SCALE GENOMIC DNA]</scope>
</reference>
<protein>
    <recommendedName>
        <fullName evidence="5">Secreted protein</fullName>
    </recommendedName>
</protein>